<dbReference type="OrthoDB" id="291779at2759"/>
<accession>A0A8S1U0Q2</accession>
<proteinExistence type="predicted"/>
<comment type="caution">
    <text evidence="1">The sequence shown here is derived from an EMBL/GenBank/DDBJ whole genome shotgun (WGS) entry which is preliminary data.</text>
</comment>
<organism evidence="1 2">
    <name type="scientific">Paramecium pentaurelia</name>
    <dbReference type="NCBI Taxonomy" id="43138"/>
    <lineage>
        <taxon>Eukaryota</taxon>
        <taxon>Sar</taxon>
        <taxon>Alveolata</taxon>
        <taxon>Ciliophora</taxon>
        <taxon>Intramacronucleata</taxon>
        <taxon>Oligohymenophorea</taxon>
        <taxon>Peniculida</taxon>
        <taxon>Parameciidae</taxon>
        <taxon>Paramecium</taxon>
    </lineage>
</organism>
<evidence type="ECO:0000313" key="2">
    <source>
        <dbReference type="Proteomes" id="UP000689195"/>
    </source>
</evidence>
<evidence type="ECO:0000313" key="1">
    <source>
        <dbReference type="EMBL" id="CAD8158805.1"/>
    </source>
</evidence>
<name>A0A8S1U0Q2_9CILI</name>
<keyword evidence="2" id="KW-1185">Reference proteome</keyword>
<dbReference type="EMBL" id="CAJJDO010000032">
    <property type="protein sequence ID" value="CAD8158805.1"/>
    <property type="molecule type" value="Genomic_DNA"/>
</dbReference>
<dbReference type="AlphaFoldDB" id="A0A8S1U0Q2"/>
<gene>
    <name evidence="1" type="ORF">PPENT_87.1.T0320167</name>
</gene>
<reference evidence="1" key="1">
    <citation type="submission" date="2021-01" db="EMBL/GenBank/DDBJ databases">
        <authorList>
            <consortium name="Genoscope - CEA"/>
            <person name="William W."/>
        </authorList>
    </citation>
    <scope>NUCLEOTIDE SEQUENCE</scope>
</reference>
<dbReference type="Proteomes" id="UP000689195">
    <property type="component" value="Unassembled WGS sequence"/>
</dbReference>
<sequence>MPFSIDDAIEIQSKKILKQLIHNTRIIMDFIYIVRMNVILKIMNNNHYYRLTFTSNKNRHRVNEHNFGPIKKVQSNKKPYLQNTSLFPESQIFDSQLIFDHNSINLRQFNEQSDSRQRVKTEIVRPKYQLQIESQKFDQPTAYFPKLKERAQSYQKKKLEKIALEVDVGDSPIFIRDLQKSLDYTRTQPNKQRNLTPLQKRTIEVSKLNSKSDHLNQEEIMQFSFGLQYNRMSIEKQKSKFPKDIFLGDVRKVKRIFQQQ</sequence>
<protein>
    <submittedName>
        <fullName evidence="1">Uncharacterized protein</fullName>
    </submittedName>
</protein>